<dbReference type="PROSITE" id="PS00737">
    <property type="entry name" value="THIOLASE_2"/>
    <property type="match status" value="1"/>
</dbReference>
<dbReference type="EMBL" id="KB932207">
    <property type="protein sequence ID" value="KCV68860.1"/>
    <property type="molecule type" value="Genomic_DNA"/>
</dbReference>
<name>A0A058Z3L9_FONAL</name>
<dbReference type="InterPro" id="IPR002155">
    <property type="entry name" value="Thiolase"/>
</dbReference>
<evidence type="ECO:0000256" key="5">
    <source>
        <dbReference type="ARBA" id="ARBA00023315"/>
    </source>
</evidence>
<dbReference type="InterPro" id="IPR016039">
    <property type="entry name" value="Thiolase-like"/>
</dbReference>
<dbReference type="Pfam" id="PF02803">
    <property type="entry name" value="Thiolase_C"/>
    <property type="match status" value="1"/>
</dbReference>
<evidence type="ECO:0000313" key="10">
    <source>
        <dbReference type="EMBL" id="KCV68860.1"/>
    </source>
</evidence>
<feature type="active site" description="Acyl-thioester intermediate" evidence="6">
    <location>
        <position position="98"/>
    </location>
</feature>
<evidence type="ECO:0000256" key="4">
    <source>
        <dbReference type="ARBA" id="ARBA00022958"/>
    </source>
</evidence>
<keyword evidence="4" id="KW-0630">Potassium</keyword>
<evidence type="ECO:0000256" key="3">
    <source>
        <dbReference type="ARBA" id="ARBA00022723"/>
    </source>
</evidence>
<dbReference type="GeneID" id="20529003"/>
<dbReference type="OMA" id="SMGTFGE"/>
<evidence type="ECO:0000313" key="11">
    <source>
        <dbReference type="Proteomes" id="UP000030693"/>
    </source>
</evidence>
<keyword evidence="5 7" id="KW-0012">Acyltransferase</keyword>
<dbReference type="PROSITE" id="PS00098">
    <property type="entry name" value="THIOLASE_1"/>
    <property type="match status" value="1"/>
</dbReference>
<dbReference type="PANTHER" id="PTHR18919">
    <property type="entry name" value="ACETYL-COA C-ACYLTRANSFERASE"/>
    <property type="match status" value="1"/>
</dbReference>
<reference evidence="10" key="1">
    <citation type="submission" date="2013-04" db="EMBL/GenBank/DDBJ databases">
        <title>The Genome Sequence of Fonticula alba ATCC 38817.</title>
        <authorList>
            <consortium name="The Broad Institute Genomics Platform"/>
            <person name="Russ C."/>
            <person name="Cuomo C."/>
            <person name="Burger G."/>
            <person name="Gray M.W."/>
            <person name="Holland P.W.H."/>
            <person name="King N."/>
            <person name="Lang F.B.F."/>
            <person name="Roger A.J."/>
            <person name="Ruiz-Trillo I."/>
            <person name="Brown M."/>
            <person name="Walker B."/>
            <person name="Young S."/>
            <person name="Zeng Q."/>
            <person name="Gargeya S."/>
            <person name="Fitzgerald M."/>
            <person name="Haas B."/>
            <person name="Abouelleil A."/>
            <person name="Allen A.W."/>
            <person name="Alvarado L."/>
            <person name="Arachchi H.M."/>
            <person name="Berlin A.M."/>
            <person name="Chapman S.B."/>
            <person name="Gainer-Dewar J."/>
            <person name="Goldberg J."/>
            <person name="Griggs A."/>
            <person name="Gujja S."/>
            <person name="Hansen M."/>
            <person name="Howarth C."/>
            <person name="Imamovic A."/>
            <person name="Ireland A."/>
            <person name="Larimer J."/>
            <person name="McCowan C."/>
            <person name="Murphy C."/>
            <person name="Pearson M."/>
            <person name="Poon T.W."/>
            <person name="Priest M."/>
            <person name="Roberts A."/>
            <person name="Saif S."/>
            <person name="Shea T."/>
            <person name="Sisk P."/>
            <person name="Sykes S."/>
            <person name="Wortman J."/>
            <person name="Nusbaum C."/>
            <person name="Birren B."/>
        </authorList>
    </citation>
    <scope>NUCLEOTIDE SEQUENCE [LARGE SCALE GENOMIC DNA]</scope>
    <source>
        <strain evidence="10">ATCC 38817</strain>
    </source>
</reference>
<dbReference type="Proteomes" id="UP000030693">
    <property type="component" value="Unassembled WGS sequence"/>
</dbReference>
<keyword evidence="11" id="KW-1185">Reference proteome</keyword>
<evidence type="ECO:0000256" key="1">
    <source>
        <dbReference type="ARBA" id="ARBA00010982"/>
    </source>
</evidence>
<keyword evidence="2 7" id="KW-0808">Transferase</keyword>
<dbReference type="GO" id="GO:0005739">
    <property type="term" value="C:mitochondrion"/>
    <property type="evidence" value="ECO:0007669"/>
    <property type="project" value="TreeGrafter"/>
</dbReference>
<dbReference type="Pfam" id="PF00108">
    <property type="entry name" value="Thiolase_N"/>
    <property type="match status" value="1"/>
</dbReference>
<evidence type="ECO:0000256" key="6">
    <source>
        <dbReference type="PIRSR" id="PIRSR000429-1"/>
    </source>
</evidence>
<feature type="active site" description="Proton acceptor" evidence="6">
    <location>
        <position position="418"/>
    </location>
</feature>
<dbReference type="STRING" id="691883.A0A058Z3L9"/>
<dbReference type="PANTHER" id="PTHR18919:SF156">
    <property type="entry name" value="ACETYL-COA ACETYLTRANSFERASE, MITOCHONDRIAL"/>
    <property type="match status" value="1"/>
</dbReference>
<dbReference type="GO" id="GO:0006635">
    <property type="term" value="P:fatty acid beta-oxidation"/>
    <property type="evidence" value="ECO:0007669"/>
    <property type="project" value="TreeGrafter"/>
</dbReference>
<dbReference type="InterPro" id="IPR020613">
    <property type="entry name" value="Thiolase_CS"/>
</dbReference>
<dbReference type="OrthoDB" id="5404651at2759"/>
<protein>
    <recommendedName>
        <fullName evidence="12">Acetyl-CoA C-acetyltransferase</fullName>
    </recommendedName>
</protein>
<dbReference type="GO" id="GO:0003985">
    <property type="term" value="F:acetyl-CoA C-acetyltransferase activity"/>
    <property type="evidence" value="ECO:0007669"/>
    <property type="project" value="TreeGrafter"/>
</dbReference>
<dbReference type="AlphaFoldDB" id="A0A058Z3L9"/>
<comment type="similarity">
    <text evidence="1 7">Belongs to the thiolase-like superfamily. Thiolase family.</text>
</comment>
<dbReference type="Gene3D" id="3.40.47.10">
    <property type="match status" value="1"/>
</dbReference>
<feature type="domain" description="Thiolase C-terminal" evidence="9">
    <location>
        <begin position="302"/>
        <end position="431"/>
    </location>
</feature>
<feature type="active site" description="Proton acceptor" evidence="6">
    <location>
        <position position="379"/>
    </location>
</feature>
<evidence type="ECO:0008006" key="12">
    <source>
        <dbReference type="Google" id="ProtNLM"/>
    </source>
</evidence>
<dbReference type="InterPro" id="IPR020616">
    <property type="entry name" value="Thiolase_N"/>
</dbReference>
<dbReference type="SUPFAM" id="SSF53901">
    <property type="entry name" value="Thiolase-like"/>
    <property type="match status" value="2"/>
</dbReference>
<dbReference type="GO" id="GO:0046872">
    <property type="term" value="F:metal ion binding"/>
    <property type="evidence" value="ECO:0007669"/>
    <property type="project" value="UniProtKB-KW"/>
</dbReference>
<sequence length="444" mass="45536">MVTPTSSQMELDDVFIVGYARTPIGSIGGQLASVTATDLAGHAITAALKRSNVPASAVQELVMGHVISAGCGQSPPKQAAVAAGLPDSVICTSVNKVCSSGMKAVHFAYQSIVMGYSDVAIAAGTESLSQAPFLMPKNVRNAGFRYGSQTLTDSIQNDGLTDSFGQALMGDLSEQIAHKMSISRQEQDAHAIETYRRAIAARDAGAFDREIVPVTVPGVRGRPDVVVTSDEELSRAASPEKIRSLRTVFTPPTGAQPTITAATSSGMNDGAAALVLASGAWLRATRARLVAEGAPETSLPAALARVVSCADAEQDPALFSISPNLAVRTAVARAKLSLEDIGVFEINEAFSVVALANLRLLGLDDQKVNIYGGAVALGHPLGCSGARIVVTLLNALAHGPLDAPEGKGASRYGCAAICNGGGGASACIVERVNPDGSPVATDSC</sequence>
<evidence type="ECO:0000259" key="9">
    <source>
        <dbReference type="Pfam" id="PF02803"/>
    </source>
</evidence>
<dbReference type="CDD" id="cd00751">
    <property type="entry name" value="thiolase"/>
    <property type="match status" value="1"/>
</dbReference>
<dbReference type="eggNOG" id="KOG1390">
    <property type="taxonomic scope" value="Eukaryota"/>
</dbReference>
<proteinExistence type="inferred from homology"/>
<evidence type="ECO:0000256" key="7">
    <source>
        <dbReference type="RuleBase" id="RU003557"/>
    </source>
</evidence>
<feature type="domain" description="Thiolase N-terminal" evidence="8">
    <location>
        <begin position="14"/>
        <end position="278"/>
    </location>
</feature>
<dbReference type="PIRSF" id="PIRSF000429">
    <property type="entry name" value="Ac-CoA_Ac_transf"/>
    <property type="match status" value="1"/>
</dbReference>
<keyword evidence="3" id="KW-0479">Metal-binding</keyword>
<dbReference type="RefSeq" id="XP_009496431.1">
    <property type="nucleotide sequence ID" value="XM_009498156.1"/>
</dbReference>
<dbReference type="InterPro" id="IPR020615">
    <property type="entry name" value="Thiolase_acyl_enz_int_AS"/>
</dbReference>
<accession>A0A058Z3L9</accession>
<gene>
    <name evidence="10" type="ORF">H696_04278</name>
</gene>
<organism evidence="10">
    <name type="scientific">Fonticula alba</name>
    <name type="common">Slime mold</name>
    <dbReference type="NCBI Taxonomy" id="691883"/>
    <lineage>
        <taxon>Eukaryota</taxon>
        <taxon>Rotosphaerida</taxon>
        <taxon>Fonticulaceae</taxon>
        <taxon>Fonticula</taxon>
    </lineage>
</organism>
<evidence type="ECO:0000256" key="2">
    <source>
        <dbReference type="ARBA" id="ARBA00022679"/>
    </source>
</evidence>
<evidence type="ECO:0000259" key="8">
    <source>
        <dbReference type="Pfam" id="PF00108"/>
    </source>
</evidence>
<dbReference type="NCBIfam" id="TIGR01930">
    <property type="entry name" value="AcCoA-C-Actrans"/>
    <property type="match status" value="1"/>
</dbReference>
<dbReference type="InterPro" id="IPR020617">
    <property type="entry name" value="Thiolase_C"/>
</dbReference>